<name>A0A1I2C9R2_THETY</name>
<evidence type="ECO:0000313" key="1">
    <source>
        <dbReference type="EMBL" id="SDF93257.1"/>
    </source>
</evidence>
<dbReference type="RefSeq" id="WP_004403501.1">
    <property type="nucleotide sequence ID" value="NZ_FNBS01000032.1"/>
</dbReference>
<evidence type="ECO:0000313" key="2">
    <source>
        <dbReference type="Proteomes" id="UP000183404"/>
    </source>
</evidence>
<organism evidence="1 2">
    <name type="scientific">Thermoanaerobacter thermohydrosulfuricus</name>
    <name type="common">Clostridium thermohydrosulfuricum</name>
    <dbReference type="NCBI Taxonomy" id="1516"/>
    <lineage>
        <taxon>Bacteria</taxon>
        <taxon>Bacillati</taxon>
        <taxon>Bacillota</taxon>
        <taxon>Clostridia</taxon>
        <taxon>Thermoanaerobacterales</taxon>
        <taxon>Thermoanaerobacteraceae</taxon>
        <taxon>Thermoanaerobacter</taxon>
    </lineage>
</organism>
<dbReference type="Gene3D" id="3.10.20.860">
    <property type="match status" value="1"/>
</dbReference>
<dbReference type="EMBL" id="FNBS01000032">
    <property type="protein sequence ID" value="SDF93257.1"/>
    <property type="molecule type" value="Genomic_DNA"/>
</dbReference>
<proteinExistence type="predicted"/>
<dbReference type="NCBIfam" id="TIGR03831">
    <property type="entry name" value="YgiT_finger"/>
    <property type="match status" value="1"/>
</dbReference>
<dbReference type="CDD" id="cd12870">
    <property type="entry name" value="MqsA"/>
    <property type="match status" value="1"/>
</dbReference>
<dbReference type="AlphaFoldDB" id="A0A1I2C9R2"/>
<reference evidence="1 2" key="1">
    <citation type="submission" date="2016-10" db="EMBL/GenBank/DDBJ databases">
        <authorList>
            <person name="de Groot N.N."/>
        </authorList>
    </citation>
    <scope>NUCLEOTIDE SEQUENCE [LARGE SCALE GENOMIC DNA]</scope>
    <source>
        <strain evidence="1 2">DSM 569</strain>
    </source>
</reference>
<accession>A0A1I2C9R2</accession>
<sequence>MNKCFKCGCEELIKTKVTLEKWINGKLIVVENVPAWVCKECGEKYFDAETMLKLDEYFYEAVPEKIIEVPVFEYKEG</sequence>
<dbReference type="Proteomes" id="UP000183404">
    <property type="component" value="Unassembled WGS sequence"/>
</dbReference>
<protein>
    <submittedName>
        <fullName evidence="1">YgiT-type zinc finger domain-containing protein</fullName>
    </submittedName>
</protein>
<gene>
    <name evidence="1" type="ORF">SAMN04244560_01492</name>
</gene>
<dbReference type="InterPro" id="IPR022453">
    <property type="entry name" value="Znf_MqsA-type"/>
</dbReference>